<keyword evidence="3" id="KW-1185">Reference proteome</keyword>
<organism evidence="2 3">
    <name type="scientific">Erwinia phage pEa_SNUABM_7</name>
    <dbReference type="NCBI Taxonomy" id="2866695"/>
    <lineage>
        <taxon>Viruses</taxon>
        <taxon>Duplodnaviria</taxon>
        <taxon>Heunggongvirae</taxon>
        <taxon>Uroviricota</taxon>
        <taxon>Caudoviricetes</taxon>
        <taxon>Snuvirus</taxon>
        <taxon>Snuvirus SNUABM7</taxon>
    </lineage>
</organism>
<keyword evidence="1" id="KW-0812">Transmembrane</keyword>
<keyword evidence="1" id="KW-1133">Transmembrane helix</keyword>
<name>A0AAE8BKR4_9CAUD</name>
<reference evidence="2" key="1">
    <citation type="submission" date="2021-06" db="EMBL/GenBank/DDBJ databases">
        <title>Complete genome sequence of Erwinia phage pEa_SNUABM_7.</title>
        <authorList>
            <person name="Kim S.G."/>
            <person name="Park S.C."/>
        </authorList>
    </citation>
    <scope>NUCLEOTIDE SEQUENCE</scope>
</reference>
<protein>
    <submittedName>
        <fullName evidence="2">Uncharacterized protein</fullName>
    </submittedName>
</protein>
<feature type="transmembrane region" description="Helical" evidence="1">
    <location>
        <begin position="40"/>
        <end position="61"/>
    </location>
</feature>
<sequence length="72" mass="8321">MRPILIEETNKLRMAYALTAIFLSWLELSIAVRYLDYTQIFDALIILVSGVNLVIAFISSLDEVDHIFSWED</sequence>
<dbReference type="Proteomes" id="UP000827609">
    <property type="component" value="Segment"/>
</dbReference>
<evidence type="ECO:0000256" key="1">
    <source>
        <dbReference type="SAM" id="Phobius"/>
    </source>
</evidence>
<feature type="transmembrane region" description="Helical" evidence="1">
    <location>
        <begin position="12"/>
        <end position="34"/>
    </location>
</feature>
<gene>
    <name evidence="2" type="ORF">pEaSNUABM7_00276</name>
</gene>
<keyword evidence="1" id="KW-0472">Membrane</keyword>
<evidence type="ECO:0000313" key="2">
    <source>
        <dbReference type="EMBL" id="QYW04944.1"/>
    </source>
</evidence>
<evidence type="ECO:0000313" key="3">
    <source>
        <dbReference type="Proteomes" id="UP000827609"/>
    </source>
</evidence>
<proteinExistence type="predicted"/>
<accession>A0AAE8BKR4</accession>
<dbReference type="EMBL" id="MZ475896">
    <property type="protein sequence ID" value="QYW04944.1"/>
    <property type="molecule type" value="Genomic_DNA"/>
</dbReference>